<dbReference type="HAMAP" id="MF_00281">
    <property type="entry name" value="Phe_tRNA_synth_alpha1"/>
    <property type="match status" value="1"/>
</dbReference>
<keyword evidence="8 13" id="KW-0067">ATP-binding</keyword>
<evidence type="ECO:0000256" key="6">
    <source>
        <dbReference type="ARBA" id="ARBA00022723"/>
    </source>
</evidence>
<dbReference type="NCBIfam" id="TIGR00468">
    <property type="entry name" value="pheS"/>
    <property type="match status" value="1"/>
</dbReference>
<dbReference type="RefSeq" id="WP_408977344.1">
    <property type="nucleotide sequence ID" value="NZ_JBJUVG010000005.1"/>
</dbReference>
<dbReference type="InterPro" id="IPR010978">
    <property type="entry name" value="tRNA-bd_arm"/>
</dbReference>
<keyword evidence="6 13" id="KW-0479">Metal-binding</keyword>
<keyword evidence="4 13" id="KW-0963">Cytoplasm</keyword>
<dbReference type="EC" id="6.1.1.20" evidence="13"/>
<comment type="subunit">
    <text evidence="3 13">Tetramer of two alpha and two beta subunits.</text>
</comment>
<dbReference type="CDD" id="cd00496">
    <property type="entry name" value="PheRS_alpha_core"/>
    <property type="match status" value="1"/>
</dbReference>
<dbReference type="SUPFAM" id="SSF55681">
    <property type="entry name" value="Class II aaRS and biotin synthetases"/>
    <property type="match status" value="1"/>
</dbReference>
<evidence type="ECO:0000313" key="15">
    <source>
        <dbReference type="EMBL" id="MFM9413728.1"/>
    </source>
</evidence>
<evidence type="ECO:0000256" key="3">
    <source>
        <dbReference type="ARBA" id="ARBA00011209"/>
    </source>
</evidence>
<dbReference type="PANTHER" id="PTHR11538:SF41">
    <property type="entry name" value="PHENYLALANINE--TRNA LIGASE, MITOCHONDRIAL"/>
    <property type="match status" value="1"/>
</dbReference>
<reference evidence="15 16" key="1">
    <citation type="journal article" date="2016" name="Int. J. Syst. Evol. Microbiol.">
        <title>Peptococcus simiae sp. nov., isolated from rhesus macaque faeces and emended description of the genus Peptococcus.</title>
        <authorList>
            <person name="Shkoporov A.N."/>
            <person name="Efimov B.A."/>
            <person name="Kondova I."/>
            <person name="Ouwerling B."/>
            <person name="Chaplin A.V."/>
            <person name="Shcherbakova V.A."/>
            <person name="Langermans J.A.M."/>
        </authorList>
    </citation>
    <scope>NUCLEOTIDE SEQUENCE [LARGE SCALE GENOMIC DNA]</scope>
    <source>
        <strain evidence="15 16">M108</strain>
    </source>
</reference>
<dbReference type="InterPro" id="IPR006195">
    <property type="entry name" value="aa-tRNA-synth_II"/>
</dbReference>
<comment type="similarity">
    <text evidence="2 13">Belongs to the class-II aminoacyl-tRNA synthetase family. Phe-tRNA synthetase alpha subunit type 1 subfamily.</text>
</comment>
<evidence type="ECO:0000256" key="11">
    <source>
        <dbReference type="ARBA" id="ARBA00023146"/>
    </source>
</evidence>
<dbReference type="PROSITE" id="PS50862">
    <property type="entry name" value="AA_TRNA_LIGASE_II"/>
    <property type="match status" value="1"/>
</dbReference>
<dbReference type="Pfam" id="PF02912">
    <property type="entry name" value="Phe_tRNA-synt_N"/>
    <property type="match status" value="1"/>
</dbReference>
<evidence type="ECO:0000256" key="2">
    <source>
        <dbReference type="ARBA" id="ARBA00010207"/>
    </source>
</evidence>
<accession>A0ABW9GYQ2</accession>
<comment type="subcellular location">
    <subcellularLocation>
        <location evidence="1 13">Cytoplasm</location>
    </subcellularLocation>
</comment>
<dbReference type="SUPFAM" id="SSF46589">
    <property type="entry name" value="tRNA-binding arm"/>
    <property type="match status" value="1"/>
</dbReference>
<evidence type="ECO:0000256" key="8">
    <source>
        <dbReference type="ARBA" id="ARBA00022840"/>
    </source>
</evidence>
<keyword evidence="10 13" id="KW-0648">Protein biosynthesis</keyword>
<proteinExistence type="inferred from homology"/>
<keyword evidence="9 13" id="KW-0460">Magnesium</keyword>
<dbReference type="InterPro" id="IPR022911">
    <property type="entry name" value="Phe_tRNA_ligase_alpha1_bac"/>
</dbReference>
<comment type="caution">
    <text evidence="15">The sequence shown here is derived from an EMBL/GenBank/DDBJ whole genome shotgun (WGS) entry which is preliminary data.</text>
</comment>
<keyword evidence="7 13" id="KW-0547">Nucleotide-binding</keyword>
<dbReference type="GO" id="GO:0004826">
    <property type="term" value="F:phenylalanine-tRNA ligase activity"/>
    <property type="evidence" value="ECO:0007669"/>
    <property type="project" value="UniProtKB-EC"/>
</dbReference>
<protein>
    <recommendedName>
        <fullName evidence="13">Phenylalanine--tRNA ligase alpha subunit</fullName>
        <ecNumber evidence="13">6.1.1.20</ecNumber>
    </recommendedName>
    <alternativeName>
        <fullName evidence="13">Phenylalanyl-tRNA synthetase alpha subunit</fullName>
        <shortName evidence="13">PheRS</shortName>
    </alternativeName>
</protein>
<sequence>MKEQLQAIREEALADINRATTVAELNDVRISYMGKKGKVTAILKGMGKLSPEERPVMGQLANEVRDAIGQSLEEKQATLAREAMAARLKDEKIDVTMPGRAFPVGSVHPLTQVIRDAERIFAGLGFEVAQGPEIESDYYNFEALNLAKDHPARDMQDTFYINPNVLLRTQTSPVQVRTMEAKAGVAPVKIICPGKVYRRDDDATHSPMFHQIEGLCVDEGITMGDLKGVLLSFIHQMFDDSIDIRLRPSYFPFTEPSCEVDISCVNCGGKGCRVCSHTGWLEILGSGMVHPNVLRYGGYDPTKVSGFAFGMGVERIAMIKYGIDDLRLFFGGDLRFLSQFKEGLC</sequence>
<dbReference type="PANTHER" id="PTHR11538">
    <property type="entry name" value="PHENYLALANYL-TRNA SYNTHETASE"/>
    <property type="match status" value="1"/>
</dbReference>
<keyword evidence="11 13" id="KW-0030">Aminoacyl-tRNA synthetase</keyword>
<evidence type="ECO:0000313" key="16">
    <source>
        <dbReference type="Proteomes" id="UP001631949"/>
    </source>
</evidence>
<gene>
    <name evidence="13 15" type="primary">pheS</name>
    <name evidence="15" type="ORF">ACKQTC_05055</name>
</gene>
<keyword evidence="5 13" id="KW-0436">Ligase</keyword>
<name>A0ABW9GYQ2_9FIRM</name>
<dbReference type="InterPro" id="IPR004188">
    <property type="entry name" value="Phe-tRNA_ligase_II_N"/>
</dbReference>
<comment type="cofactor">
    <cofactor evidence="13">
        <name>Mg(2+)</name>
        <dbReference type="ChEBI" id="CHEBI:18420"/>
    </cofactor>
    <text evidence="13">Binds 2 magnesium ions per tetramer.</text>
</comment>
<evidence type="ECO:0000259" key="14">
    <source>
        <dbReference type="PROSITE" id="PS50862"/>
    </source>
</evidence>
<evidence type="ECO:0000256" key="9">
    <source>
        <dbReference type="ARBA" id="ARBA00022842"/>
    </source>
</evidence>
<dbReference type="Gene3D" id="3.30.930.10">
    <property type="entry name" value="Bira Bifunctional Protein, Domain 2"/>
    <property type="match status" value="1"/>
</dbReference>
<dbReference type="InterPro" id="IPR002319">
    <property type="entry name" value="Phenylalanyl-tRNA_Synthase"/>
</dbReference>
<evidence type="ECO:0000256" key="10">
    <source>
        <dbReference type="ARBA" id="ARBA00022917"/>
    </source>
</evidence>
<dbReference type="Pfam" id="PF01409">
    <property type="entry name" value="tRNA-synt_2d"/>
    <property type="match status" value="1"/>
</dbReference>
<keyword evidence="16" id="KW-1185">Reference proteome</keyword>
<feature type="domain" description="Aminoacyl-transfer RNA synthetases class-II family profile" evidence="14">
    <location>
        <begin position="111"/>
        <end position="319"/>
    </location>
</feature>
<evidence type="ECO:0000256" key="7">
    <source>
        <dbReference type="ARBA" id="ARBA00022741"/>
    </source>
</evidence>
<dbReference type="Proteomes" id="UP001631949">
    <property type="component" value="Unassembled WGS sequence"/>
</dbReference>
<dbReference type="InterPro" id="IPR045864">
    <property type="entry name" value="aa-tRNA-synth_II/BPL/LPL"/>
</dbReference>
<evidence type="ECO:0000256" key="5">
    <source>
        <dbReference type="ARBA" id="ARBA00022598"/>
    </source>
</evidence>
<evidence type="ECO:0000256" key="1">
    <source>
        <dbReference type="ARBA" id="ARBA00004496"/>
    </source>
</evidence>
<dbReference type="InterPro" id="IPR004529">
    <property type="entry name" value="Phe-tRNA-synth_IIc_asu"/>
</dbReference>
<evidence type="ECO:0000256" key="12">
    <source>
        <dbReference type="ARBA" id="ARBA00049255"/>
    </source>
</evidence>
<comment type="catalytic activity">
    <reaction evidence="12 13">
        <text>tRNA(Phe) + L-phenylalanine + ATP = L-phenylalanyl-tRNA(Phe) + AMP + diphosphate + H(+)</text>
        <dbReference type="Rhea" id="RHEA:19413"/>
        <dbReference type="Rhea" id="RHEA-COMP:9668"/>
        <dbReference type="Rhea" id="RHEA-COMP:9699"/>
        <dbReference type="ChEBI" id="CHEBI:15378"/>
        <dbReference type="ChEBI" id="CHEBI:30616"/>
        <dbReference type="ChEBI" id="CHEBI:33019"/>
        <dbReference type="ChEBI" id="CHEBI:58095"/>
        <dbReference type="ChEBI" id="CHEBI:78442"/>
        <dbReference type="ChEBI" id="CHEBI:78531"/>
        <dbReference type="ChEBI" id="CHEBI:456215"/>
        <dbReference type="EC" id="6.1.1.20"/>
    </reaction>
</comment>
<feature type="binding site" evidence="13">
    <location>
        <position position="255"/>
    </location>
    <ligand>
        <name>Mg(2+)</name>
        <dbReference type="ChEBI" id="CHEBI:18420"/>
        <note>shared with beta subunit</note>
    </ligand>
</feature>
<organism evidence="15 16">
    <name type="scientific">Peptococcus simiae</name>
    <dbReference type="NCBI Taxonomy" id="1643805"/>
    <lineage>
        <taxon>Bacteria</taxon>
        <taxon>Bacillati</taxon>
        <taxon>Bacillota</taxon>
        <taxon>Clostridia</taxon>
        <taxon>Eubacteriales</taxon>
        <taxon>Peptococcaceae</taxon>
        <taxon>Peptococcus</taxon>
    </lineage>
</organism>
<dbReference type="EMBL" id="JBJUVG010000005">
    <property type="protein sequence ID" value="MFM9413728.1"/>
    <property type="molecule type" value="Genomic_DNA"/>
</dbReference>
<evidence type="ECO:0000256" key="13">
    <source>
        <dbReference type="HAMAP-Rule" id="MF_00281"/>
    </source>
</evidence>
<evidence type="ECO:0000256" key="4">
    <source>
        <dbReference type="ARBA" id="ARBA00022490"/>
    </source>
</evidence>